<feature type="domain" description="FHA" evidence="4">
    <location>
        <begin position="257"/>
        <end position="313"/>
    </location>
</feature>
<organism evidence="5 6">
    <name type="scientific">Drosophila hydei</name>
    <name type="common">Fruit fly</name>
    <dbReference type="NCBI Taxonomy" id="7224"/>
    <lineage>
        <taxon>Eukaryota</taxon>
        <taxon>Metazoa</taxon>
        <taxon>Ecdysozoa</taxon>
        <taxon>Arthropoda</taxon>
        <taxon>Hexapoda</taxon>
        <taxon>Insecta</taxon>
        <taxon>Pterygota</taxon>
        <taxon>Neoptera</taxon>
        <taxon>Endopterygota</taxon>
        <taxon>Diptera</taxon>
        <taxon>Brachycera</taxon>
        <taxon>Muscomorpha</taxon>
        <taxon>Ephydroidea</taxon>
        <taxon>Drosophilidae</taxon>
        <taxon>Drosophila</taxon>
    </lineage>
</organism>
<feature type="transmembrane region" description="Helical" evidence="3">
    <location>
        <begin position="936"/>
        <end position="955"/>
    </location>
</feature>
<evidence type="ECO:0000313" key="5">
    <source>
        <dbReference type="Proteomes" id="UP000504633"/>
    </source>
</evidence>
<dbReference type="CTD" id="7871"/>
<feature type="region of interest" description="Disordered" evidence="2">
    <location>
        <begin position="602"/>
        <end position="637"/>
    </location>
</feature>
<feature type="coiled-coil region" evidence="1">
    <location>
        <begin position="806"/>
        <end position="840"/>
    </location>
</feature>
<dbReference type="SMART" id="SM00240">
    <property type="entry name" value="FHA"/>
    <property type="match status" value="1"/>
</dbReference>
<dbReference type="Gene3D" id="2.60.200.20">
    <property type="match status" value="1"/>
</dbReference>
<evidence type="ECO:0000256" key="1">
    <source>
        <dbReference type="SAM" id="Coils"/>
    </source>
</evidence>
<dbReference type="OMA" id="QDGRFWV"/>
<keyword evidence="3" id="KW-0472">Membrane</keyword>
<evidence type="ECO:0000259" key="4">
    <source>
        <dbReference type="PROSITE" id="PS50006"/>
    </source>
</evidence>
<feature type="region of interest" description="Disordered" evidence="2">
    <location>
        <begin position="840"/>
        <end position="870"/>
    </location>
</feature>
<dbReference type="InterPro" id="IPR000253">
    <property type="entry name" value="FHA_dom"/>
</dbReference>
<dbReference type="RefSeq" id="XP_023159891.2">
    <property type="nucleotide sequence ID" value="XM_023304123.2"/>
</dbReference>
<evidence type="ECO:0000313" key="6">
    <source>
        <dbReference type="RefSeq" id="XP_023159891.2"/>
    </source>
</evidence>
<gene>
    <name evidence="6" type="primary">LOC111592097</name>
</gene>
<dbReference type="AlphaFoldDB" id="A0A6J1L9K6"/>
<keyword evidence="5" id="KW-1185">Reference proteome</keyword>
<dbReference type="SUPFAM" id="SSF49879">
    <property type="entry name" value="SMAD/FHA domain"/>
    <property type="match status" value="1"/>
</dbReference>
<feature type="compositionally biased region" description="Acidic residues" evidence="2">
    <location>
        <begin position="604"/>
        <end position="623"/>
    </location>
</feature>
<dbReference type="CDD" id="cd22679">
    <property type="entry name" value="FHA_SLMAP"/>
    <property type="match status" value="1"/>
</dbReference>
<dbReference type="Pfam" id="PF00498">
    <property type="entry name" value="FHA"/>
    <property type="match status" value="1"/>
</dbReference>
<keyword evidence="3" id="KW-0812">Transmembrane</keyword>
<keyword evidence="1" id="KW-0175">Coiled coil</keyword>
<dbReference type="Proteomes" id="UP000504633">
    <property type="component" value="Unplaced"/>
</dbReference>
<dbReference type="InterPro" id="IPR008984">
    <property type="entry name" value="SMAD_FHA_dom_sf"/>
</dbReference>
<reference evidence="6" key="1">
    <citation type="submission" date="2025-08" db="UniProtKB">
        <authorList>
            <consortium name="RefSeq"/>
        </authorList>
    </citation>
    <scope>IDENTIFICATION</scope>
    <source>
        <strain evidence="6">15085-1641.00</strain>
        <tissue evidence="6">Whole body</tissue>
    </source>
</reference>
<dbReference type="OrthoDB" id="687730at2759"/>
<feature type="coiled-coil region" evidence="1">
    <location>
        <begin position="386"/>
        <end position="444"/>
    </location>
</feature>
<sequence>MVLVSNEWQSNKDDEQKPSAAAAAAAATALPTISTAVASAAQSAVNSGIANVITTSSTTIDQDITARTVVVAGGVELSKRQQRIHKKSHNIMEMNKKAQQEQQHQLQQQQQQQQQLLMREKHETETCELPTENSNSIDNSIMFINDANDNMENQENNNATAAETCDSNTNTLLQGQLAQKQAQLHMAMNSVLNANNTTGGNLFSSMGALQLPNEAANTLLSNTQDISPGEARIVLQCELKSHKFDTRNILLAPGQECKVGRLIAKSKASESNAIFDCKVLSRNHAMLWYTTDGRFWVKDTKSSNGTFINDNKLGNEPAELHNGDTVKFGVEVIENSRQEVHGCIIARVTLFLPDGREAISIESEQMQLTGPNRISYDEIQRLNAFLQEASQREKMLKAKLSNLQGVLDSTRKNSAMCWQSMITEDQLLHKINLLEKKLQMMEKNVPENTLRNEVVKLLEDKTSYQLTAKEALRKVYQDRCDAMQMLSKMEMAYTTSDNECSILRGQILSSKQTLQDFNERLEQLQLEYMEYKQETLRQQQEAKELEEQRLVQHKEQLIAHESEMEQMRQQLMQLQQTIADHDSEQALQQQQTLEQLNAAIAAGGDDDDDDDDDDDEDEDDNDDKQDKKVGDHDNCADTKDEFQVNEGAQIQELHGKDQTTIPSKPKSNKKTKRQQKEEFNLKHKVIRKGTMMKLLKNSDLKGADGGDVLKAIFNAADSGDDDEQESKLDSSEASPIGGNTFAEVACDEFIHKSPKHTRLNGIEEATGESHLVHKLETQETLVRSNDVIHDGDLAHDQAVDMLHEECMFYKKKSAKLTNDISNLEEQMNILKQQLQQLPQNAAQARSFSGADEKNTKPESTTDGEEKPLLSDQDNCADLASWREDVNIMNDVQVEREEELIIYKERLEQSEISNIELRKEISVLRLKQPMVNDHSLLFRRALPLGCVALAAIIYFLSIRF</sequence>
<accession>A0A6J1L9K6</accession>
<feature type="region of interest" description="Disordered" evidence="2">
    <location>
        <begin position="650"/>
        <end position="680"/>
    </location>
</feature>
<feature type="region of interest" description="Disordered" evidence="2">
    <location>
        <begin position="717"/>
        <end position="737"/>
    </location>
</feature>
<protein>
    <submittedName>
        <fullName evidence="6">Sarcolemmal membrane-associated protein</fullName>
    </submittedName>
</protein>
<dbReference type="KEGG" id="dhe:111592097"/>
<evidence type="ECO:0000256" key="2">
    <source>
        <dbReference type="SAM" id="MobiDB-lite"/>
    </source>
</evidence>
<name>A0A6J1L9K6_DROHY</name>
<dbReference type="PANTHER" id="PTHR15715:SF37">
    <property type="entry name" value="LD47843P"/>
    <property type="match status" value="1"/>
</dbReference>
<feature type="compositionally biased region" description="Basic and acidic residues" evidence="2">
    <location>
        <begin position="624"/>
        <end position="637"/>
    </location>
</feature>
<keyword evidence="3" id="KW-1133">Transmembrane helix</keyword>
<feature type="coiled-coil region" evidence="1">
    <location>
        <begin position="507"/>
        <end position="584"/>
    </location>
</feature>
<dbReference type="PANTHER" id="PTHR15715">
    <property type="entry name" value="CENTROSOMAL PROTEIN OF 170 KDA"/>
    <property type="match status" value="1"/>
</dbReference>
<dbReference type="GeneID" id="111592097"/>
<dbReference type="InterPro" id="IPR051176">
    <property type="entry name" value="Cent_Immune-Sig_Mod"/>
</dbReference>
<proteinExistence type="predicted"/>
<dbReference type="PROSITE" id="PS50006">
    <property type="entry name" value="FHA_DOMAIN"/>
    <property type="match status" value="1"/>
</dbReference>
<evidence type="ECO:0000256" key="3">
    <source>
        <dbReference type="SAM" id="Phobius"/>
    </source>
</evidence>